<protein>
    <recommendedName>
        <fullName evidence="5 7">3-dehydroquinate dehydratase</fullName>
        <shortName evidence="7">3-dehydroquinase</shortName>
        <ecNumber evidence="5 7">4.2.1.10</ecNumber>
    </recommendedName>
    <alternativeName>
        <fullName evidence="7">Type II DHQase</fullName>
    </alternativeName>
</protein>
<dbReference type="RefSeq" id="WP_188710694.1">
    <property type="nucleotide sequence ID" value="NZ_BMHO01000001.1"/>
</dbReference>
<keyword evidence="12" id="KW-1185">Reference proteome</keyword>
<comment type="catalytic activity">
    <reaction evidence="1 7">
        <text>3-dehydroquinate = 3-dehydroshikimate + H2O</text>
        <dbReference type="Rhea" id="RHEA:21096"/>
        <dbReference type="ChEBI" id="CHEBI:15377"/>
        <dbReference type="ChEBI" id="CHEBI:16630"/>
        <dbReference type="ChEBI" id="CHEBI:32364"/>
        <dbReference type="EC" id="4.2.1.10"/>
    </reaction>
</comment>
<dbReference type="GO" id="GO:0003855">
    <property type="term" value="F:3-dehydroquinate dehydratase activity"/>
    <property type="evidence" value="ECO:0007669"/>
    <property type="project" value="UniProtKB-UniRule"/>
</dbReference>
<evidence type="ECO:0000256" key="3">
    <source>
        <dbReference type="ARBA" id="ARBA00011037"/>
    </source>
</evidence>
<evidence type="ECO:0000256" key="8">
    <source>
        <dbReference type="PIRSR" id="PIRSR001399-1"/>
    </source>
</evidence>
<evidence type="ECO:0000256" key="4">
    <source>
        <dbReference type="ARBA" id="ARBA00011193"/>
    </source>
</evidence>
<feature type="binding site" evidence="7 9">
    <location>
        <position position="88"/>
    </location>
    <ligand>
        <name>substrate</name>
    </ligand>
</feature>
<comment type="function">
    <text evidence="7">Catalyzes a trans-dehydration via an enolate intermediate.</text>
</comment>
<dbReference type="PANTHER" id="PTHR21272">
    <property type="entry name" value="CATABOLIC 3-DEHYDROQUINASE"/>
    <property type="match status" value="1"/>
</dbReference>
<dbReference type="EMBL" id="BMHO01000001">
    <property type="protein sequence ID" value="GGD27535.1"/>
    <property type="molecule type" value="Genomic_DNA"/>
</dbReference>
<dbReference type="Proteomes" id="UP000633205">
    <property type="component" value="Unassembled WGS sequence"/>
</dbReference>
<reference evidence="11" key="2">
    <citation type="submission" date="2020-09" db="EMBL/GenBank/DDBJ databases">
        <authorList>
            <person name="Sun Q."/>
            <person name="Zhou Y."/>
        </authorList>
    </citation>
    <scope>NUCLEOTIDE SEQUENCE</scope>
    <source>
        <strain evidence="11">CGMCC 1.15152</strain>
    </source>
</reference>
<dbReference type="Gene3D" id="3.40.50.9100">
    <property type="entry name" value="Dehydroquinase, class II"/>
    <property type="match status" value="1"/>
</dbReference>
<dbReference type="InterPro" id="IPR001874">
    <property type="entry name" value="DHquinase_II"/>
</dbReference>
<comment type="pathway">
    <text evidence="2 7">Metabolic intermediate biosynthesis; chorismate biosynthesis; chorismate from D-erythrose 4-phosphate and phosphoenolpyruvate: step 3/7.</text>
</comment>
<evidence type="ECO:0000256" key="7">
    <source>
        <dbReference type="HAMAP-Rule" id="MF_00169"/>
    </source>
</evidence>
<dbReference type="NCBIfam" id="TIGR01088">
    <property type="entry name" value="aroQ"/>
    <property type="match status" value="1"/>
</dbReference>
<feature type="binding site" evidence="7 9">
    <location>
        <begin position="102"/>
        <end position="103"/>
    </location>
    <ligand>
        <name>substrate</name>
    </ligand>
</feature>
<keyword evidence="7" id="KW-0028">Amino-acid biosynthesis</keyword>
<dbReference type="CDD" id="cd00466">
    <property type="entry name" value="DHQase_II"/>
    <property type="match status" value="1"/>
</dbReference>
<sequence length="144" mass="15277">MDKRILVLNGPNLNLLGTRNPAVYGTDTLADVERVASTAAEAHGLATRFVQSNSEGALIDAIHAAREDCVGIVINPGAYTHTSIAIRDALEAVAMPFVEIHVSNVYAREEFRHRSYLSGLASCVIAGAGIQGYGFAVERLAAIV</sequence>
<feature type="binding site" evidence="7 9">
    <location>
        <position position="75"/>
    </location>
    <ligand>
        <name>substrate</name>
    </ligand>
</feature>
<keyword evidence="6 7" id="KW-0456">Lyase</keyword>
<feature type="site" description="Transition state stabilizer" evidence="7 10">
    <location>
        <position position="19"/>
    </location>
</feature>
<name>A0A916Y265_9MICO</name>
<keyword evidence="7" id="KW-0057">Aromatic amino acid biosynthesis</keyword>
<evidence type="ECO:0000256" key="10">
    <source>
        <dbReference type="PIRSR" id="PIRSR001399-3"/>
    </source>
</evidence>
<reference evidence="11" key="1">
    <citation type="journal article" date="2014" name="Int. J. Syst. Evol. Microbiol.">
        <title>Complete genome sequence of Corynebacterium casei LMG S-19264T (=DSM 44701T), isolated from a smear-ripened cheese.</title>
        <authorList>
            <consortium name="US DOE Joint Genome Institute (JGI-PGF)"/>
            <person name="Walter F."/>
            <person name="Albersmeier A."/>
            <person name="Kalinowski J."/>
            <person name="Ruckert C."/>
        </authorList>
    </citation>
    <scope>NUCLEOTIDE SEQUENCE</scope>
    <source>
        <strain evidence="11">CGMCC 1.15152</strain>
    </source>
</reference>
<dbReference type="GO" id="GO:0009423">
    <property type="term" value="P:chorismate biosynthetic process"/>
    <property type="evidence" value="ECO:0007669"/>
    <property type="project" value="UniProtKB-UniRule"/>
</dbReference>
<feature type="binding site" evidence="7 9">
    <location>
        <position position="112"/>
    </location>
    <ligand>
        <name>substrate</name>
    </ligand>
</feature>
<evidence type="ECO:0000256" key="2">
    <source>
        <dbReference type="ARBA" id="ARBA00004902"/>
    </source>
</evidence>
<organism evidence="11 12">
    <name type="scientific">Microbacterium faecale</name>
    <dbReference type="NCBI Taxonomy" id="1804630"/>
    <lineage>
        <taxon>Bacteria</taxon>
        <taxon>Bacillati</taxon>
        <taxon>Actinomycetota</taxon>
        <taxon>Actinomycetes</taxon>
        <taxon>Micrococcales</taxon>
        <taxon>Microbacteriaceae</taxon>
        <taxon>Microbacterium</taxon>
    </lineage>
</organism>
<evidence type="ECO:0000313" key="12">
    <source>
        <dbReference type="Proteomes" id="UP000633205"/>
    </source>
</evidence>
<proteinExistence type="inferred from homology"/>
<feature type="binding site" evidence="7 9">
    <location>
        <position position="81"/>
    </location>
    <ligand>
        <name>substrate</name>
    </ligand>
</feature>
<dbReference type="GO" id="GO:0019631">
    <property type="term" value="P:quinate catabolic process"/>
    <property type="evidence" value="ECO:0007669"/>
    <property type="project" value="TreeGrafter"/>
</dbReference>
<comment type="caution">
    <text evidence="11">The sequence shown here is derived from an EMBL/GenBank/DDBJ whole genome shotgun (WGS) entry which is preliminary data.</text>
</comment>
<evidence type="ECO:0000256" key="6">
    <source>
        <dbReference type="ARBA" id="ARBA00023239"/>
    </source>
</evidence>
<dbReference type="EC" id="4.2.1.10" evidence="5 7"/>
<feature type="active site" description="Proton donor" evidence="7 8">
    <location>
        <position position="101"/>
    </location>
</feature>
<accession>A0A916Y265</accession>
<dbReference type="NCBIfam" id="NF003804">
    <property type="entry name" value="PRK05395.1-1"/>
    <property type="match status" value="1"/>
</dbReference>
<dbReference type="InterPro" id="IPR036441">
    <property type="entry name" value="DHquinase_II_sf"/>
</dbReference>
<dbReference type="NCBIfam" id="NF003807">
    <property type="entry name" value="PRK05395.1-4"/>
    <property type="match status" value="1"/>
</dbReference>
<gene>
    <name evidence="7 11" type="primary">aroQ</name>
    <name evidence="11" type="ORF">GCM10010915_04490</name>
</gene>
<evidence type="ECO:0000256" key="9">
    <source>
        <dbReference type="PIRSR" id="PIRSR001399-2"/>
    </source>
</evidence>
<dbReference type="HAMAP" id="MF_00169">
    <property type="entry name" value="AroQ"/>
    <property type="match status" value="1"/>
</dbReference>
<dbReference type="GO" id="GO:0009073">
    <property type="term" value="P:aromatic amino acid family biosynthetic process"/>
    <property type="evidence" value="ECO:0007669"/>
    <property type="project" value="UniProtKB-KW"/>
</dbReference>
<evidence type="ECO:0000313" key="11">
    <source>
        <dbReference type="EMBL" id="GGD27535.1"/>
    </source>
</evidence>
<dbReference type="SUPFAM" id="SSF52304">
    <property type="entry name" value="Type II 3-dehydroquinate dehydratase"/>
    <property type="match status" value="1"/>
</dbReference>
<comment type="similarity">
    <text evidence="3 7">Belongs to the type-II 3-dehydroquinase family.</text>
</comment>
<dbReference type="NCBIfam" id="NF003805">
    <property type="entry name" value="PRK05395.1-2"/>
    <property type="match status" value="1"/>
</dbReference>
<dbReference type="NCBIfam" id="NF003806">
    <property type="entry name" value="PRK05395.1-3"/>
    <property type="match status" value="1"/>
</dbReference>
<feature type="active site" description="Proton acceptor" evidence="7 8">
    <location>
        <position position="24"/>
    </location>
</feature>
<dbReference type="Pfam" id="PF01220">
    <property type="entry name" value="DHquinase_II"/>
    <property type="match status" value="1"/>
</dbReference>
<evidence type="ECO:0000256" key="1">
    <source>
        <dbReference type="ARBA" id="ARBA00001864"/>
    </source>
</evidence>
<dbReference type="AlphaFoldDB" id="A0A916Y265"/>
<dbReference type="PIRSF" id="PIRSF001399">
    <property type="entry name" value="DHquinase_II"/>
    <property type="match status" value="1"/>
</dbReference>
<evidence type="ECO:0000256" key="5">
    <source>
        <dbReference type="ARBA" id="ARBA00012060"/>
    </source>
</evidence>
<dbReference type="GO" id="GO:0008652">
    <property type="term" value="P:amino acid biosynthetic process"/>
    <property type="evidence" value="ECO:0007669"/>
    <property type="project" value="UniProtKB-KW"/>
</dbReference>
<dbReference type="PANTHER" id="PTHR21272:SF3">
    <property type="entry name" value="CATABOLIC 3-DEHYDROQUINASE"/>
    <property type="match status" value="1"/>
</dbReference>
<comment type="subunit">
    <text evidence="4 7">Homododecamer.</text>
</comment>